<accession>A0ABU2L003</accession>
<feature type="transmembrane region" description="Helical" evidence="1">
    <location>
        <begin position="229"/>
        <end position="248"/>
    </location>
</feature>
<keyword evidence="1" id="KW-0812">Transmembrane</keyword>
<feature type="transmembrane region" description="Helical" evidence="1">
    <location>
        <begin position="291"/>
        <end position="312"/>
    </location>
</feature>
<dbReference type="RefSeq" id="WP_311547398.1">
    <property type="nucleotide sequence ID" value="NZ_JAVREK010000031.1"/>
</dbReference>
<feature type="transmembrane region" description="Helical" evidence="1">
    <location>
        <begin position="68"/>
        <end position="87"/>
    </location>
</feature>
<name>A0ABU2L003_9ACTN</name>
<dbReference type="InterPro" id="IPR002656">
    <property type="entry name" value="Acyl_transf_3_dom"/>
</dbReference>
<protein>
    <submittedName>
        <fullName evidence="3">Acyltransferase family protein</fullName>
    </submittedName>
</protein>
<dbReference type="GO" id="GO:0016746">
    <property type="term" value="F:acyltransferase activity"/>
    <property type="evidence" value="ECO:0007669"/>
    <property type="project" value="UniProtKB-KW"/>
</dbReference>
<dbReference type="Pfam" id="PF01757">
    <property type="entry name" value="Acyl_transf_3"/>
    <property type="match status" value="1"/>
</dbReference>
<feature type="transmembrane region" description="Helical" evidence="1">
    <location>
        <begin position="187"/>
        <end position="209"/>
    </location>
</feature>
<dbReference type="PANTHER" id="PTHR36927:SF4">
    <property type="entry name" value="BLR5718 PROTEIN"/>
    <property type="match status" value="1"/>
</dbReference>
<keyword evidence="3" id="KW-0012">Acyltransferase</keyword>
<keyword evidence="1" id="KW-1133">Transmembrane helix</keyword>
<evidence type="ECO:0000259" key="2">
    <source>
        <dbReference type="Pfam" id="PF01757"/>
    </source>
</evidence>
<proteinExistence type="predicted"/>
<evidence type="ECO:0000313" key="4">
    <source>
        <dbReference type="Proteomes" id="UP001183226"/>
    </source>
</evidence>
<dbReference type="Proteomes" id="UP001183226">
    <property type="component" value="Unassembled WGS sequence"/>
</dbReference>
<keyword evidence="4" id="KW-1185">Reference proteome</keyword>
<evidence type="ECO:0000256" key="1">
    <source>
        <dbReference type="SAM" id="Phobius"/>
    </source>
</evidence>
<feature type="transmembrane region" description="Helical" evidence="1">
    <location>
        <begin position="28"/>
        <end position="48"/>
    </location>
</feature>
<comment type="caution">
    <text evidence="3">The sequence shown here is derived from an EMBL/GenBank/DDBJ whole genome shotgun (WGS) entry which is preliminary data.</text>
</comment>
<gene>
    <name evidence="3" type="ORF">RM446_22445</name>
</gene>
<dbReference type="InterPro" id="IPR050623">
    <property type="entry name" value="Glucan_succinyl_AcylTrfase"/>
</dbReference>
<evidence type="ECO:0000313" key="3">
    <source>
        <dbReference type="EMBL" id="MDT0304889.1"/>
    </source>
</evidence>
<reference evidence="4" key="1">
    <citation type="submission" date="2023-07" db="EMBL/GenBank/DDBJ databases">
        <title>30 novel species of actinomycetes from the DSMZ collection.</title>
        <authorList>
            <person name="Nouioui I."/>
        </authorList>
    </citation>
    <scope>NUCLEOTIDE SEQUENCE [LARGE SCALE GENOMIC DNA]</scope>
    <source>
        <strain evidence="4">DSM 45055</strain>
    </source>
</reference>
<dbReference type="PANTHER" id="PTHR36927">
    <property type="entry name" value="BLR4337 PROTEIN"/>
    <property type="match status" value="1"/>
</dbReference>
<feature type="transmembrane region" description="Helical" evidence="1">
    <location>
        <begin position="332"/>
        <end position="351"/>
    </location>
</feature>
<organism evidence="3 4">
    <name type="scientific">Streptomonospora wellingtoniae</name>
    <dbReference type="NCBI Taxonomy" id="3075544"/>
    <lineage>
        <taxon>Bacteria</taxon>
        <taxon>Bacillati</taxon>
        <taxon>Actinomycetota</taxon>
        <taxon>Actinomycetes</taxon>
        <taxon>Streptosporangiales</taxon>
        <taxon>Nocardiopsidaceae</taxon>
        <taxon>Streptomonospora</taxon>
    </lineage>
</organism>
<feature type="domain" description="Acyltransferase 3" evidence="2">
    <location>
        <begin position="23"/>
        <end position="373"/>
    </location>
</feature>
<keyword evidence="1" id="KW-0472">Membrane</keyword>
<feature type="transmembrane region" description="Helical" evidence="1">
    <location>
        <begin position="260"/>
        <end position="279"/>
    </location>
</feature>
<dbReference type="EMBL" id="JAVREK010000031">
    <property type="protein sequence ID" value="MDT0304889.1"/>
    <property type="molecule type" value="Genomic_DNA"/>
</dbReference>
<feature type="transmembrane region" description="Helical" evidence="1">
    <location>
        <begin position="357"/>
        <end position="377"/>
    </location>
</feature>
<sequence length="387" mass="41843">MASDRPLTSAPRGAAAPARPRLHYLDHLRAALTVLVVLHHAALAYSNVPAWYYVDPGDDPSSTLLDAFLALNQAFFMGFFFLISGYFTPGSHDRKGAGGFLVGRLARLGVPLLIYLVFLRPLVYLAIYLGDADPVPYWRFYVTTWDPGPMWFVEALLVFALVYALIRRLRPVRRTSAAEADRPGGPARLPGPAAVAGFVAVLVAATYLWRMVVPGDATWPVVGLPTPGFMPQYVLLFAAGALAFRKGWLDAVPRWAGRGGAAAALLTAPVYLLLLAAVYEEALTPGSWQSLAVAAVESVLAVGTVLALLALFQRLFNRRSAVGTFLSDQAYAVYFLHPVVLVGLSCALSWWEAPSVAEFAVVAALGLPLCWGAAYLVRSLPRADRVF</sequence>
<feature type="transmembrane region" description="Helical" evidence="1">
    <location>
        <begin position="108"/>
        <end position="129"/>
    </location>
</feature>
<keyword evidence="3" id="KW-0808">Transferase</keyword>
<feature type="transmembrane region" description="Helical" evidence="1">
    <location>
        <begin position="149"/>
        <end position="166"/>
    </location>
</feature>